<sequence length="72" mass="7741">MQRDVARIALSDAADSGFALAGSGAIREHGLTQRPTADVDLFTVMSAQDKFSTAVESIRERLEEAGYEVDVP</sequence>
<dbReference type="EMBL" id="PNHK01000175">
    <property type="protein sequence ID" value="PMD04303.1"/>
    <property type="molecule type" value="Genomic_DNA"/>
</dbReference>
<feature type="non-terminal residue" evidence="1">
    <location>
        <position position="72"/>
    </location>
</feature>
<reference evidence="1 2" key="1">
    <citation type="submission" date="2017-09" db="EMBL/GenBank/DDBJ databases">
        <title>Bacterial strain isolated from the female urinary microbiota.</title>
        <authorList>
            <person name="Thomas-White K."/>
            <person name="Kumar N."/>
            <person name="Forster S."/>
            <person name="Putonti C."/>
            <person name="Lawley T."/>
            <person name="Wolfe A.J."/>
        </authorList>
    </citation>
    <scope>NUCLEOTIDE SEQUENCE [LARGE SCALE GENOMIC DNA]</scope>
    <source>
        <strain evidence="1 2">UMB1301</strain>
    </source>
</reference>
<gene>
    <name evidence="1" type="ORF">CJ199_12855</name>
</gene>
<organism evidence="1 2">
    <name type="scientific">Brevibacterium paucivorans</name>
    <dbReference type="NCBI Taxonomy" id="170994"/>
    <lineage>
        <taxon>Bacteria</taxon>
        <taxon>Bacillati</taxon>
        <taxon>Actinomycetota</taxon>
        <taxon>Actinomycetes</taxon>
        <taxon>Micrococcales</taxon>
        <taxon>Brevibacteriaceae</taxon>
        <taxon>Brevibacterium</taxon>
    </lineage>
</organism>
<dbReference type="AlphaFoldDB" id="A0A2N6VJV1"/>
<proteinExistence type="predicted"/>
<evidence type="ECO:0000313" key="2">
    <source>
        <dbReference type="Proteomes" id="UP000235598"/>
    </source>
</evidence>
<comment type="caution">
    <text evidence="1">The sequence shown here is derived from an EMBL/GenBank/DDBJ whole genome shotgun (WGS) entry which is preliminary data.</text>
</comment>
<evidence type="ECO:0008006" key="3">
    <source>
        <dbReference type="Google" id="ProtNLM"/>
    </source>
</evidence>
<protein>
    <recommendedName>
        <fullName evidence="3">Nucleotidyltransferase</fullName>
    </recommendedName>
</protein>
<name>A0A2N6VJV1_9MICO</name>
<dbReference type="Proteomes" id="UP000235598">
    <property type="component" value="Unassembled WGS sequence"/>
</dbReference>
<evidence type="ECO:0000313" key="1">
    <source>
        <dbReference type="EMBL" id="PMD04303.1"/>
    </source>
</evidence>
<accession>A0A2N6VJV1</accession>